<keyword evidence="3" id="KW-0378">Hydrolase</keyword>
<dbReference type="Proteomes" id="UP000520767">
    <property type="component" value="Unassembled WGS sequence"/>
</dbReference>
<organism evidence="3 4">
    <name type="scientific">Actinophytocola algeriensis</name>
    <dbReference type="NCBI Taxonomy" id="1768010"/>
    <lineage>
        <taxon>Bacteria</taxon>
        <taxon>Bacillati</taxon>
        <taxon>Actinomycetota</taxon>
        <taxon>Actinomycetes</taxon>
        <taxon>Pseudonocardiales</taxon>
        <taxon>Pseudonocardiaceae</taxon>
    </lineage>
</organism>
<keyword evidence="2" id="KW-1133">Transmembrane helix</keyword>
<evidence type="ECO:0000313" key="4">
    <source>
        <dbReference type="Proteomes" id="UP000520767"/>
    </source>
</evidence>
<keyword evidence="2" id="KW-0812">Transmembrane</keyword>
<gene>
    <name evidence="3" type="ORF">FHR82_002721</name>
</gene>
<sequence length="359" mass="40307">MAVTLLIAGSVAIIGGIVVFALSSRLIATMLLAFGALAVVTGWLLPESTRADALKTGGLAAGSVVALYALWLNDRRRRVDEGRQQLEHDRQILENARADHERERAADDRFLRAVEMLGHETDQVRVGALHALAGVARARPSYTQDVLDVICSYLRRPFEHPEYVTARRDDPDFADPKPDFDLAESDRWRVVRLTAQRLLADLLPTVGTPDAPTYDLDLTGATLEYCDLSHRIIGKLSARTLKLYQSNSFHHCEIRGPAWFTESRSWGNVWLHHMEFHDRAWFSKVRFHSLVSFEETVFHQTTKFENAEFTSRTSFENTEFATTADFSHTNFTGPLKPPPGWQQNPAGRLVRTTGPAATP</sequence>
<feature type="transmembrane region" description="Helical" evidence="2">
    <location>
        <begin position="27"/>
        <end position="45"/>
    </location>
</feature>
<feature type="transmembrane region" description="Helical" evidence="2">
    <location>
        <begin position="6"/>
        <end position="22"/>
    </location>
</feature>
<comment type="caution">
    <text evidence="3">The sequence shown here is derived from an EMBL/GenBank/DDBJ whole genome shotgun (WGS) entry which is preliminary data.</text>
</comment>
<reference evidence="3 4" key="1">
    <citation type="submission" date="2020-08" db="EMBL/GenBank/DDBJ databases">
        <title>Genomic Encyclopedia of Type Strains, Phase III (KMG-III): the genomes of soil and plant-associated and newly described type strains.</title>
        <authorList>
            <person name="Whitman W."/>
        </authorList>
    </citation>
    <scope>NUCLEOTIDE SEQUENCE [LARGE SCALE GENOMIC DNA]</scope>
    <source>
        <strain evidence="3 4">CECT 8960</strain>
    </source>
</reference>
<dbReference type="GO" id="GO:0006508">
    <property type="term" value="P:proteolysis"/>
    <property type="evidence" value="ECO:0007669"/>
    <property type="project" value="UniProtKB-KW"/>
</dbReference>
<name>A0A7W7Q3S7_9PSEU</name>
<protein>
    <submittedName>
        <fullName evidence="3">Membrane protein implicated in regulation of membrane protease activity</fullName>
    </submittedName>
</protein>
<dbReference type="Gene3D" id="2.160.20.80">
    <property type="entry name" value="E3 ubiquitin-protein ligase SopA"/>
    <property type="match status" value="1"/>
</dbReference>
<accession>A0A7W7Q3S7</accession>
<keyword evidence="2" id="KW-0472">Membrane</keyword>
<feature type="transmembrane region" description="Helical" evidence="2">
    <location>
        <begin position="57"/>
        <end position="73"/>
    </location>
</feature>
<dbReference type="InterPro" id="IPR001646">
    <property type="entry name" value="5peptide_repeat"/>
</dbReference>
<dbReference type="GO" id="GO:0008233">
    <property type="term" value="F:peptidase activity"/>
    <property type="evidence" value="ECO:0007669"/>
    <property type="project" value="UniProtKB-KW"/>
</dbReference>
<evidence type="ECO:0000313" key="3">
    <source>
        <dbReference type="EMBL" id="MBB4906501.1"/>
    </source>
</evidence>
<keyword evidence="4" id="KW-1185">Reference proteome</keyword>
<dbReference type="AlphaFoldDB" id="A0A7W7Q3S7"/>
<proteinExistence type="predicted"/>
<evidence type="ECO:0000256" key="1">
    <source>
        <dbReference type="SAM" id="MobiDB-lite"/>
    </source>
</evidence>
<feature type="region of interest" description="Disordered" evidence="1">
    <location>
        <begin position="331"/>
        <end position="359"/>
    </location>
</feature>
<dbReference type="Pfam" id="PF13576">
    <property type="entry name" value="Pentapeptide_3"/>
    <property type="match status" value="1"/>
</dbReference>
<dbReference type="RefSeq" id="WP_311771054.1">
    <property type="nucleotide sequence ID" value="NZ_JACHJQ010000003.1"/>
</dbReference>
<dbReference type="EMBL" id="JACHJQ010000003">
    <property type="protein sequence ID" value="MBB4906501.1"/>
    <property type="molecule type" value="Genomic_DNA"/>
</dbReference>
<evidence type="ECO:0000256" key="2">
    <source>
        <dbReference type="SAM" id="Phobius"/>
    </source>
</evidence>
<keyword evidence="3" id="KW-0645">Protease</keyword>